<protein>
    <submittedName>
        <fullName evidence="1">Uncharacterized protein</fullName>
    </submittedName>
</protein>
<dbReference type="OrthoDB" id="5421503at2759"/>
<dbReference type="EMBL" id="JABCIY010000001">
    <property type="protein sequence ID" value="KAF7198505.1"/>
    <property type="molecule type" value="Genomic_DNA"/>
</dbReference>
<evidence type="ECO:0000313" key="1">
    <source>
        <dbReference type="EMBL" id="KAF7198505.1"/>
    </source>
</evidence>
<proteinExistence type="predicted"/>
<dbReference type="AlphaFoldDB" id="A0A8H6VNN0"/>
<comment type="caution">
    <text evidence="1">The sequence shown here is derived from an EMBL/GenBank/DDBJ whole genome shotgun (WGS) entry which is preliminary data.</text>
</comment>
<organism evidence="1 2">
    <name type="scientific">Pseudocercospora fuligena</name>
    <dbReference type="NCBI Taxonomy" id="685502"/>
    <lineage>
        <taxon>Eukaryota</taxon>
        <taxon>Fungi</taxon>
        <taxon>Dikarya</taxon>
        <taxon>Ascomycota</taxon>
        <taxon>Pezizomycotina</taxon>
        <taxon>Dothideomycetes</taxon>
        <taxon>Dothideomycetidae</taxon>
        <taxon>Mycosphaerellales</taxon>
        <taxon>Mycosphaerellaceae</taxon>
        <taxon>Pseudocercospora</taxon>
    </lineage>
</organism>
<keyword evidence="2" id="KW-1185">Reference proteome</keyword>
<accession>A0A8H6VNN0</accession>
<sequence>MTPPSIEGNHTTENANMDRALDTLSLEEKLPEPDKKVTLVLNVATDYVAGQGVGLGITLRVKCSKTGNHIPGILGKQEWRQGITHERFAAENIATSARAHMLAFCRAMGIARQTFRQESVKSARINKVKIVSAEANVVDMMRNGPASLREVKDRRMIRSVLAGITKLEKLGLEVEIAHDESGEMVKATKTAKQKGRKACRSRRKFYAAQKNRAQVVLPEQEAGTGTEVSNFEPLWRVLLRKKERRLHDRGTAET</sequence>
<dbReference type="Proteomes" id="UP000660729">
    <property type="component" value="Unassembled WGS sequence"/>
</dbReference>
<reference evidence="1" key="1">
    <citation type="submission" date="2020-04" db="EMBL/GenBank/DDBJ databases">
        <title>Draft genome resource of the tomato pathogen Pseudocercospora fuligena.</title>
        <authorList>
            <person name="Zaccaron A."/>
        </authorList>
    </citation>
    <scope>NUCLEOTIDE SEQUENCE</scope>
    <source>
        <strain evidence="1">PF001</strain>
    </source>
</reference>
<name>A0A8H6VNN0_9PEZI</name>
<gene>
    <name evidence="1" type="ORF">HII31_00244</name>
</gene>
<evidence type="ECO:0000313" key="2">
    <source>
        <dbReference type="Proteomes" id="UP000660729"/>
    </source>
</evidence>